<dbReference type="Proteomes" id="UP000018689">
    <property type="component" value="Chromosome"/>
</dbReference>
<keyword evidence="2" id="KW-1185">Reference proteome</keyword>
<organism evidence="1 2">
    <name type="scientific">Ehrlichia muris AS145</name>
    <dbReference type="NCBI Taxonomy" id="1423892"/>
    <lineage>
        <taxon>Bacteria</taxon>
        <taxon>Pseudomonadati</taxon>
        <taxon>Pseudomonadota</taxon>
        <taxon>Alphaproteobacteria</taxon>
        <taxon>Rickettsiales</taxon>
        <taxon>Anaplasmataceae</taxon>
        <taxon>Ehrlichia</taxon>
    </lineage>
</organism>
<evidence type="ECO:0000313" key="1">
    <source>
        <dbReference type="EMBL" id="AHC39751.1"/>
    </source>
</evidence>
<accession>V9RA53</accession>
<dbReference type="PATRIC" id="fig|1423892.3.peg.794"/>
<evidence type="ECO:0000313" key="2">
    <source>
        <dbReference type="Proteomes" id="UP000018689"/>
    </source>
</evidence>
<name>V9RA53_9RICK</name>
<reference evidence="1 2" key="1">
    <citation type="journal article" date="2014" name="Genome Announc.">
        <title>Complete Genome Sequence of Ehrlichia muris Strain AS145T, a Model Monocytotropic Ehrlichia Strain.</title>
        <authorList>
            <person name="Thirumalapura N.R."/>
            <person name="Qin X."/>
            <person name="Kuriakose J.A."/>
            <person name="Walker D.H."/>
        </authorList>
    </citation>
    <scope>NUCLEOTIDE SEQUENCE [LARGE SCALE GENOMIC DNA]</scope>
    <source>
        <strain evidence="2">AS154</strain>
    </source>
</reference>
<dbReference type="KEGG" id="emr:EMUR_03865"/>
<protein>
    <submittedName>
        <fullName evidence="1">Uncharacterized protein</fullName>
    </submittedName>
</protein>
<sequence length="52" mass="6195">MYISYKKIDNIRKNIRNKKTNQNTSANTDTELSSTVDFGQNIRKKKLLFRQM</sequence>
<dbReference type="AlphaFoldDB" id="V9RA53"/>
<proteinExistence type="predicted"/>
<gene>
    <name evidence="1" type="ORF">EMUR_03865</name>
</gene>
<dbReference type="HOGENOM" id="CLU_3079383_0_0_5"/>
<dbReference type="EMBL" id="CP006917">
    <property type="protein sequence ID" value="AHC39751.1"/>
    <property type="molecule type" value="Genomic_DNA"/>
</dbReference>